<feature type="transmembrane region" description="Helical" evidence="8">
    <location>
        <begin position="6"/>
        <end position="24"/>
    </location>
</feature>
<evidence type="ECO:0000256" key="2">
    <source>
        <dbReference type="ARBA" id="ARBA00010145"/>
    </source>
</evidence>
<feature type="transmembrane region" description="Helical" evidence="8">
    <location>
        <begin position="120"/>
        <end position="144"/>
    </location>
</feature>
<comment type="caution">
    <text evidence="9">The sequence shown here is derived from an EMBL/GenBank/DDBJ whole genome shotgun (WGS) entry which is preliminary data.</text>
</comment>
<feature type="transmembrane region" description="Helical" evidence="8">
    <location>
        <begin position="91"/>
        <end position="114"/>
    </location>
</feature>
<feature type="transmembrane region" description="Helical" evidence="8">
    <location>
        <begin position="249"/>
        <end position="270"/>
    </location>
</feature>
<dbReference type="GO" id="GO:0055085">
    <property type="term" value="P:transmembrane transport"/>
    <property type="evidence" value="ECO:0007669"/>
    <property type="project" value="InterPro"/>
</dbReference>
<feature type="transmembrane region" description="Helical" evidence="8">
    <location>
        <begin position="224"/>
        <end position="243"/>
    </location>
</feature>
<evidence type="ECO:0000256" key="1">
    <source>
        <dbReference type="ARBA" id="ARBA00004651"/>
    </source>
</evidence>
<evidence type="ECO:0000256" key="8">
    <source>
        <dbReference type="SAM" id="Phobius"/>
    </source>
</evidence>
<sequence length="305" mass="33658">MELILIVLPAFLIFGIGFIGQKVLKLNIKTISTMSLYLMSPFLTFSTFYKNRLNIEYFYMFLFTILLVILLIVVTFLVGKIIKADKTDLSVMLLGSVFPNSGNYGAPVALFAFGVLAFDYAVIIMVFHSFIINSIGIFIAAFGSEKSTTVKEALQRVVRMPVLYGACLGMLMQVLHIKLPSTIIDGVSLVGSASIPTVMLLLGMQLAEIKPQVFAMRYVSTVTLIRMIISPLLAAVLVSFMPVNETIKYVYILLAAMPVAANTTMLAIQFDVKPNLVSFNTLVTTLISLFTIPFAIYCLNNFASF</sequence>
<evidence type="ECO:0000256" key="5">
    <source>
        <dbReference type="ARBA" id="ARBA00022692"/>
    </source>
</evidence>
<dbReference type="OrthoDB" id="148377at2"/>
<feature type="transmembrane region" description="Helical" evidence="8">
    <location>
        <begin position="183"/>
        <end position="203"/>
    </location>
</feature>
<evidence type="ECO:0000256" key="7">
    <source>
        <dbReference type="ARBA" id="ARBA00023136"/>
    </source>
</evidence>
<dbReference type="PATRIC" id="fig|1348973.3.peg.2743"/>
<dbReference type="Proteomes" id="UP000027936">
    <property type="component" value="Unassembled WGS sequence"/>
</dbReference>
<dbReference type="RefSeq" id="WP_035196255.1">
    <property type="nucleotide sequence ID" value="NZ_JJRY01000011.1"/>
</dbReference>
<dbReference type="Pfam" id="PF03547">
    <property type="entry name" value="Mem_trans"/>
    <property type="match status" value="1"/>
</dbReference>
<keyword evidence="5 8" id="KW-0812">Transmembrane</keyword>
<dbReference type="PANTHER" id="PTHR36838">
    <property type="entry name" value="AUXIN EFFLUX CARRIER FAMILY PROTEIN"/>
    <property type="match status" value="1"/>
</dbReference>
<accession>A0A072NK10</accession>
<dbReference type="InterPro" id="IPR038770">
    <property type="entry name" value="Na+/solute_symporter_sf"/>
</dbReference>
<evidence type="ECO:0000313" key="10">
    <source>
        <dbReference type="Proteomes" id="UP000027936"/>
    </source>
</evidence>
<feature type="transmembrane region" description="Helical" evidence="8">
    <location>
        <begin position="31"/>
        <end position="51"/>
    </location>
</feature>
<evidence type="ECO:0000256" key="3">
    <source>
        <dbReference type="ARBA" id="ARBA00022448"/>
    </source>
</evidence>
<feature type="transmembrane region" description="Helical" evidence="8">
    <location>
        <begin position="57"/>
        <end position="79"/>
    </location>
</feature>
<keyword evidence="6 8" id="KW-1133">Transmembrane helix</keyword>
<evidence type="ECO:0000256" key="4">
    <source>
        <dbReference type="ARBA" id="ARBA00022475"/>
    </source>
</evidence>
<proteinExistence type="inferred from homology"/>
<dbReference type="InterPro" id="IPR004776">
    <property type="entry name" value="Mem_transp_PIN-like"/>
</dbReference>
<keyword evidence="3" id="KW-0813">Transport</keyword>
<comment type="subcellular location">
    <subcellularLocation>
        <location evidence="1">Cell membrane</location>
        <topology evidence="1">Multi-pass membrane protein</topology>
    </subcellularLocation>
</comment>
<reference evidence="9 10" key="1">
    <citation type="submission" date="2014-04" db="EMBL/GenBank/DDBJ databases">
        <title>Draft genome sequence of Bacillus azotoformans MEV2011, a (co-) denitrifying strain unable to grow in the presence of oxygen.</title>
        <authorList>
            <person name="Nielsen M."/>
            <person name="Schreiber L."/>
            <person name="Finster K."/>
            <person name="Schramm A."/>
        </authorList>
    </citation>
    <scope>NUCLEOTIDE SEQUENCE [LARGE SCALE GENOMIC DNA]</scope>
    <source>
        <strain evidence="9 10">MEV2011</strain>
    </source>
</reference>
<name>A0A072NK10_SCHAZ</name>
<comment type="similarity">
    <text evidence="2">Belongs to the auxin efflux carrier (TC 2.A.69) family.</text>
</comment>
<evidence type="ECO:0000256" key="6">
    <source>
        <dbReference type="ARBA" id="ARBA00022989"/>
    </source>
</evidence>
<gene>
    <name evidence="9" type="ORF">M670_02837</name>
</gene>
<dbReference type="PANTHER" id="PTHR36838:SF1">
    <property type="entry name" value="SLR1864 PROTEIN"/>
    <property type="match status" value="1"/>
</dbReference>
<protein>
    <submittedName>
        <fullName evidence="9">Putative permease</fullName>
    </submittedName>
</protein>
<dbReference type="Gene3D" id="1.20.1530.20">
    <property type="match status" value="1"/>
</dbReference>
<evidence type="ECO:0000313" key="9">
    <source>
        <dbReference type="EMBL" id="KEF37806.1"/>
    </source>
</evidence>
<feature type="transmembrane region" description="Helical" evidence="8">
    <location>
        <begin position="282"/>
        <end position="303"/>
    </location>
</feature>
<organism evidence="9 10">
    <name type="scientific">Schinkia azotoformans MEV2011</name>
    <dbReference type="NCBI Taxonomy" id="1348973"/>
    <lineage>
        <taxon>Bacteria</taxon>
        <taxon>Bacillati</taxon>
        <taxon>Bacillota</taxon>
        <taxon>Bacilli</taxon>
        <taxon>Bacillales</taxon>
        <taxon>Bacillaceae</taxon>
        <taxon>Calidifontibacillus/Schinkia group</taxon>
        <taxon>Schinkia</taxon>
    </lineage>
</organism>
<keyword evidence="4" id="KW-1003">Cell membrane</keyword>
<dbReference type="GO" id="GO:0005886">
    <property type="term" value="C:plasma membrane"/>
    <property type="evidence" value="ECO:0007669"/>
    <property type="project" value="UniProtKB-SubCell"/>
</dbReference>
<dbReference type="AlphaFoldDB" id="A0A072NK10"/>
<dbReference type="EMBL" id="JJRY01000011">
    <property type="protein sequence ID" value="KEF37806.1"/>
    <property type="molecule type" value="Genomic_DNA"/>
</dbReference>
<keyword evidence="7 8" id="KW-0472">Membrane</keyword>
<feature type="transmembrane region" description="Helical" evidence="8">
    <location>
        <begin position="156"/>
        <end position="177"/>
    </location>
</feature>